<name>A0ABX2ET54_9BURK</name>
<sequence length="179" mass="19749">MITTTKMPPVTRLLIVDDEAPVLAALQRALRQRFGARLQVETHTDAHEALIRLRDQPFDIVLSDLRMPQMDGLTLQTLASAIQPKSVRLLLTGSADFETAQRAINEAGLFRYLTKPWLDSELAAHLEAAISEAARIAPPAPPVPTSAQERERQRLEALEPGLTHVQWGPQGEVLMPPLG</sequence>
<dbReference type="PROSITE" id="PS50110">
    <property type="entry name" value="RESPONSE_REGULATORY"/>
    <property type="match status" value="1"/>
</dbReference>
<evidence type="ECO:0000313" key="9">
    <source>
        <dbReference type="Proteomes" id="UP000737171"/>
    </source>
</evidence>
<dbReference type="EMBL" id="JABRWJ010000014">
    <property type="protein sequence ID" value="NRF71817.1"/>
    <property type="molecule type" value="Genomic_DNA"/>
</dbReference>
<dbReference type="PANTHER" id="PTHR48111:SF1">
    <property type="entry name" value="TWO-COMPONENT RESPONSE REGULATOR ORR33"/>
    <property type="match status" value="1"/>
</dbReference>
<dbReference type="SUPFAM" id="SSF52172">
    <property type="entry name" value="CheY-like"/>
    <property type="match status" value="1"/>
</dbReference>
<feature type="domain" description="Response regulatory" evidence="7">
    <location>
        <begin position="12"/>
        <end position="130"/>
    </location>
</feature>
<dbReference type="Pfam" id="PF00072">
    <property type="entry name" value="Response_reg"/>
    <property type="match status" value="1"/>
</dbReference>
<proteinExistence type="predicted"/>
<evidence type="ECO:0000256" key="4">
    <source>
        <dbReference type="ARBA" id="ARBA00023125"/>
    </source>
</evidence>
<dbReference type="InterPro" id="IPR039420">
    <property type="entry name" value="WalR-like"/>
</dbReference>
<evidence type="ECO:0000256" key="2">
    <source>
        <dbReference type="ARBA" id="ARBA00023012"/>
    </source>
</evidence>
<dbReference type="CDD" id="cd17569">
    <property type="entry name" value="REC_HupR-like"/>
    <property type="match status" value="1"/>
</dbReference>
<reference evidence="8 9" key="1">
    <citation type="submission" date="2020-05" db="EMBL/GenBank/DDBJ databases">
        <title>Aquincola sp. isolate from soil.</title>
        <authorList>
            <person name="Han J."/>
            <person name="Kim D.-U."/>
        </authorList>
    </citation>
    <scope>NUCLEOTIDE SEQUENCE [LARGE SCALE GENOMIC DNA]</scope>
    <source>
        <strain evidence="8 9">S2</strain>
    </source>
</reference>
<evidence type="ECO:0000256" key="3">
    <source>
        <dbReference type="ARBA" id="ARBA00023015"/>
    </source>
</evidence>
<dbReference type="Proteomes" id="UP000737171">
    <property type="component" value="Unassembled WGS sequence"/>
</dbReference>
<keyword evidence="1 6" id="KW-0597">Phosphoprotein</keyword>
<feature type="modified residue" description="4-aspartylphosphate" evidence="6">
    <location>
        <position position="64"/>
    </location>
</feature>
<gene>
    <name evidence="8" type="ORF">HLB44_33010</name>
</gene>
<evidence type="ECO:0000259" key="7">
    <source>
        <dbReference type="PROSITE" id="PS50110"/>
    </source>
</evidence>
<dbReference type="InterPro" id="IPR011006">
    <property type="entry name" value="CheY-like_superfamily"/>
</dbReference>
<dbReference type="InterPro" id="IPR001789">
    <property type="entry name" value="Sig_transdc_resp-reg_receiver"/>
</dbReference>
<keyword evidence="4" id="KW-0238">DNA-binding</keyword>
<accession>A0ABX2ET54</accession>
<evidence type="ECO:0000256" key="5">
    <source>
        <dbReference type="ARBA" id="ARBA00023163"/>
    </source>
</evidence>
<protein>
    <submittedName>
        <fullName evidence="8">Response regulator</fullName>
    </submittedName>
</protein>
<evidence type="ECO:0000256" key="6">
    <source>
        <dbReference type="PROSITE-ProRule" id="PRU00169"/>
    </source>
</evidence>
<dbReference type="RefSeq" id="WP_173133799.1">
    <property type="nucleotide sequence ID" value="NZ_JABRWJ010000014.1"/>
</dbReference>
<dbReference type="PANTHER" id="PTHR48111">
    <property type="entry name" value="REGULATOR OF RPOS"/>
    <property type="match status" value="1"/>
</dbReference>
<dbReference type="SMART" id="SM00448">
    <property type="entry name" value="REC"/>
    <property type="match status" value="1"/>
</dbReference>
<keyword evidence="3" id="KW-0805">Transcription regulation</keyword>
<keyword evidence="2" id="KW-0902">Two-component regulatory system</keyword>
<keyword evidence="9" id="KW-1185">Reference proteome</keyword>
<dbReference type="Gene3D" id="3.40.50.2300">
    <property type="match status" value="1"/>
</dbReference>
<keyword evidence="5" id="KW-0804">Transcription</keyword>
<evidence type="ECO:0000313" key="8">
    <source>
        <dbReference type="EMBL" id="NRF71817.1"/>
    </source>
</evidence>
<organism evidence="8 9">
    <name type="scientific">Pseudaquabacterium terrae</name>
    <dbReference type="NCBI Taxonomy" id="2732868"/>
    <lineage>
        <taxon>Bacteria</taxon>
        <taxon>Pseudomonadati</taxon>
        <taxon>Pseudomonadota</taxon>
        <taxon>Betaproteobacteria</taxon>
        <taxon>Burkholderiales</taxon>
        <taxon>Sphaerotilaceae</taxon>
        <taxon>Pseudaquabacterium</taxon>
    </lineage>
</organism>
<comment type="caution">
    <text evidence="8">The sequence shown here is derived from an EMBL/GenBank/DDBJ whole genome shotgun (WGS) entry which is preliminary data.</text>
</comment>
<evidence type="ECO:0000256" key="1">
    <source>
        <dbReference type="ARBA" id="ARBA00022553"/>
    </source>
</evidence>